<dbReference type="EMBL" id="MLFT02000010">
    <property type="protein sequence ID" value="PHT36943.1"/>
    <property type="molecule type" value="Genomic_DNA"/>
</dbReference>
<dbReference type="PANTHER" id="PTHR11570">
    <property type="entry name" value="S-ADENOSYLMETHIONINE DECARBOXYLASE"/>
    <property type="match status" value="1"/>
</dbReference>
<accession>A0A2G2VVH8</accession>
<dbReference type="SUPFAM" id="SSF56276">
    <property type="entry name" value="S-adenosylmethionine decarboxylase"/>
    <property type="match status" value="1"/>
</dbReference>
<dbReference type="Gene3D" id="3.60.90.10">
    <property type="entry name" value="S-adenosylmethionine decarboxylase"/>
    <property type="match status" value="2"/>
</dbReference>
<evidence type="ECO:0000256" key="2">
    <source>
        <dbReference type="ARBA" id="ARBA00008466"/>
    </source>
</evidence>
<dbReference type="Pfam" id="PF01536">
    <property type="entry name" value="SAM_decarbox"/>
    <property type="match status" value="2"/>
</dbReference>
<dbReference type="Proteomes" id="UP000224567">
    <property type="component" value="Unassembled WGS sequence"/>
</dbReference>
<comment type="similarity">
    <text evidence="2">Belongs to the eukaryotic AdoMetDC family.</text>
</comment>
<dbReference type="GO" id="GO:0005829">
    <property type="term" value="C:cytosol"/>
    <property type="evidence" value="ECO:0007669"/>
    <property type="project" value="TreeGrafter"/>
</dbReference>
<dbReference type="GO" id="GO:0008295">
    <property type="term" value="P:spermidine biosynthetic process"/>
    <property type="evidence" value="ECO:0007669"/>
    <property type="project" value="UniProtKB-KW"/>
</dbReference>
<sequence>MSEPKIYRPILSPTKLLLSIPPILKLADALNLKVKSVRYTRVSFIFPGAQPYPHHHFSEDVGVHDSYFGKVWCRQQCIFDAISTINITPVDEFSYASFEAVGYDFREVNLTAMIERVLSCIRTDDYAVTLLRRNFILSLAWTLSNLEKRLLKYLVRED</sequence>
<comment type="pathway">
    <text evidence="1">Amine and polyamine biosynthesis; S-adenosylmethioninamine biosynthesis; S-adenosylmethioninamine from S-adenosyl-L-methionine: step 1/1.</text>
</comment>
<proteinExistence type="inferred from homology"/>
<organism evidence="6 7">
    <name type="scientific">Capsicum baccatum</name>
    <name type="common">Peruvian pepper</name>
    <dbReference type="NCBI Taxonomy" id="33114"/>
    <lineage>
        <taxon>Eukaryota</taxon>
        <taxon>Viridiplantae</taxon>
        <taxon>Streptophyta</taxon>
        <taxon>Embryophyta</taxon>
        <taxon>Tracheophyta</taxon>
        <taxon>Spermatophyta</taxon>
        <taxon>Magnoliopsida</taxon>
        <taxon>eudicotyledons</taxon>
        <taxon>Gunneridae</taxon>
        <taxon>Pentapetalae</taxon>
        <taxon>asterids</taxon>
        <taxon>lamiids</taxon>
        <taxon>Solanales</taxon>
        <taxon>Solanaceae</taxon>
        <taxon>Solanoideae</taxon>
        <taxon>Capsiceae</taxon>
        <taxon>Capsicum</taxon>
    </lineage>
</organism>
<dbReference type="STRING" id="33114.A0A2G2VVH8"/>
<reference evidence="7" key="2">
    <citation type="journal article" date="2017" name="J. Anim. Genet.">
        <title>Multiple reference genome sequences of hot pepper reveal the massive evolution of plant disease resistance genes by retroduplication.</title>
        <authorList>
            <person name="Kim S."/>
            <person name="Park J."/>
            <person name="Yeom S.-I."/>
            <person name="Kim Y.-M."/>
            <person name="Seo E."/>
            <person name="Kim K.-T."/>
            <person name="Kim M.-S."/>
            <person name="Lee J.M."/>
            <person name="Cheong K."/>
            <person name="Shin H.-S."/>
            <person name="Kim S.-B."/>
            <person name="Han K."/>
            <person name="Lee J."/>
            <person name="Park M."/>
            <person name="Lee H.-A."/>
            <person name="Lee H.-Y."/>
            <person name="Lee Y."/>
            <person name="Oh S."/>
            <person name="Lee J.H."/>
            <person name="Choi E."/>
            <person name="Choi E."/>
            <person name="Lee S.E."/>
            <person name="Jeon J."/>
            <person name="Kim H."/>
            <person name="Choi G."/>
            <person name="Song H."/>
            <person name="Lee J."/>
            <person name="Lee S.-C."/>
            <person name="Kwon J.-K."/>
            <person name="Lee H.-Y."/>
            <person name="Koo N."/>
            <person name="Hong Y."/>
            <person name="Kim R.W."/>
            <person name="Kang W.-H."/>
            <person name="Huh J.H."/>
            <person name="Kang B.-C."/>
            <person name="Yang T.-J."/>
            <person name="Lee Y.-H."/>
            <person name="Bennetzen J.L."/>
            <person name="Choi D."/>
        </authorList>
    </citation>
    <scope>NUCLEOTIDE SEQUENCE [LARGE SCALE GENOMIC DNA]</scope>
    <source>
        <strain evidence="7">cv. PBC81</strain>
    </source>
</reference>
<evidence type="ECO:0000313" key="7">
    <source>
        <dbReference type="Proteomes" id="UP000224567"/>
    </source>
</evidence>
<protein>
    <submittedName>
        <fullName evidence="6">S-adenosylmethionine decarboxylase proenzyme</fullName>
    </submittedName>
</protein>
<keyword evidence="3" id="KW-0068">Autocatalytic cleavage</keyword>
<keyword evidence="5" id="KW-0620">Polyamine biosynthesis</keyword>
<evidence type="ECO:0000313" key="6">
    <source>
        <dbReference type="EMBL" id="PHT36943.1"/>
    </source>
</evidence>
<dbReference type="InterPro" id="IPR048283">
    <property type="entry name" value="AdoMetDC-like"/>
</dbReference>
<dbReference type="AlphaFoldDB" id="A0A2G2VVH8"/>
<evidence type="ECO:0000256" key="5">
    <source>
        <dbReference type="ARBA" id="ARBA00023115"/>
    </source>
</evidence>
<dbReference type="UniPathway" id="UPA00331">
    <property type="reaction ID" value="UER00451"/>
</dbReference>
<gene>
    <name evidence="6" type="ORF">CQW23_24643</name>
</gene>
<evidence type="ECO:0000256" key="1">
    <source>
        <dbReference type="ARBA" id="ARBA00004911"/>
    </source>
</evidence>
<comment type="caution">
    <text evidence="6">The sequence shown here is derived from an EMBL/GenBank/DDBJ whole genome shotgun (WGS) entry which is preliminary data.</text>
</comment>
<evidence type="ECO:0000256" key="4">
    <source>
        <dbReference type="ARBA" id="ARBA00023066"/>
    </source>
</evidence>
<dbReference type="PANTHER" id="PTHR11570:SF36">
    <property type="entry name" value="S-ADENOSYLMETHIONINE DECARBOXYLASE PROENZYME"/>
    <property type="match status" value="1"/>
</dbReference>
<dbReference type="GO" id="GO:0004014">
    <property type="term" value="F:adenosylmethionine decarboxylase activity"/>
    <property type="evidence" value="ECO:0007669"/>
    <property type="project" value="InterPro"/>
</dbReference>
<evidence type="ECO:0000256" key="3">
    <source>
        <dbReference type="ARBA" id="ARBA00022813"/>
    </source>
</evidence>
<keyword evidence="7" id="KW-1185">Reference proteome</keyword>
<reference evidence="6 7" key="1">
    <citation type="journal article" date="2017" name="Genome Biol.">
        <title>New reference genome sequences of hot pepper reveal the massive evolution of plant disease-resistance genes by retroduplication.</title>
        <authorList>
            <person name="Kim S."/>
            <person name="Park J."/>
            <person name="Yeom S.I."/>
            <person name="Kim Y.M."/>
            <person name="Seo E."/>
            <person name="Kim K.T."/>
            <person name="Kim M.S."/>
            <person name="Lee J.M."/>
            <person name="Cheong K."/>
            <person name="Shin H.S."/>
            <person name="Kim S.B."/>
            <person name="Han K."/>
            <person name="Lee J."/>
            <person name="Park M."/>
            <person name="Lee H.A."/>
            <person name="Lee H.Y."/>
            <person name="Lee Y."/>
            <person name="Oh S."/>
            <person name="Lee J.H."/>
            <person name="Choi E."/>
            <person name="Choi E."/>
            <person name="Lee S.E."/>
            <person name="Jeon J."/>
            <person name="Kim H."/>
            <person name="Choi G."/>
            <person name="Song H."/>
            <person name="Lee J."/>
            <person name="Lee S.C."/>
            <person name="Kwon J.K."/>
            <person name="Lee H.Y."/>
            <person name="Koo N."/>
            <person name="Hong Y."/>
            <person name="Kim R.W."/>
            <person name="Kang W.H."/>
            <person name="Huh J.H."/>
            <person name="Kang B.C."/>
            <person name="Yang T.J."/>
            <person name="Lee Y.H."/>
            <person name="Bennetzen J.L."/>
            <person name="Choi D."/>
        </authorList>
    </citation>
    <scope>NUCLEOTIDE SEQUENCE [LARGE SCALE GENOMIC DNA]</scope>
    <source>
        <strain evidence="7">cv. PBC81</strain>
    </source>
</reference>
<name>A0A2G2VVH8_CAPBA</name>
<dbReference type="OrthoDB" id="1068353at2759"/>
<keyword evidence="4" id="KW-0745">Spermidine biosynthesis</keyword>
<dbReference type="InterPro" id="IPR016067">
    <property type="entry name" value="S-AdoMet_deCO2ase_core"/>
</dbReference>
<dbReference type="GO" id="GO:0006597">
    <property type="term" value="P:spermine biosynthetic process"/>
    <property type="evidence" value="ECO:0007669"/>
    <property type="project" value="TreeGrafter"/>
</dbReference>